<dbReference type="Proteomes" id="UP000295621">
    <property type="component" value="Unassembled WGS sequence"/>
</dbReference>
<dbReference type="GO" id="GO:0046983">
    <property type="term" value="F:protein dimerization activity"/>
    <property type="evidence" value="ECO:0007669"/>
    <property type="project" value="InterPro"/>
</dbReference>
<dbReference type="InterPro" id="IPR025828">
    <property type="entry name" value="Put_sensor_dom"/>
</dbReference>
<dbReference type="EC" id="2.7.13.3" evidence="2"/>
<dbReference type="Gene3D" id="3.30.565.10">
    <property type="entry name" value="Histidine kinase-like ATPase, C-terminal domain"/>
    <property type="match status" value="1"/>
</dbReference>
<sequence>MNTQITDRPRAGWRQVPRDLGYLLPGLPIAVASFTLMVTGFSLGAGLFVLAFLGLVVWIAMLGIARGFAAAERARVAVMEDRPVGPAYHRPASGKGLGRLFSYLRDPLAWREWGFGILILPIRCFTWSMTIGWTAAAFGGTSYALWEWALPRGDEAENETLAELIGLGEGRLPDILLTTGLGLIALATLPWVLRAMALTESSLVWGMLTNENAALRARADELSRSRTAVVQAEADTLRRVERDIHDGPQQRLVRLSMDLESAQRRFDDDPDAARPLLEGAVTQTKEALAELRAVSRGIAPPILTDRGLAAALAAATARCPVPTTLDVGADLAERLPSAIENAAYFVVTESLTNVAKHSQASQCSVSVIRVGDVLHVQVADDGRGGAHPGKGHGLAGLADRLAGVDGRLDVASPPAGGTVVTAELPIPATSATR</sequence>
<evidence type="ECO:0000256" key="1">
    <source>
        <dbReference type="ARBA" id="ARBA00000085"/>
    </source>
</evidence>
<dbReference type="InterPro" id="IPR011712">
    <property type="entry name" value="Sig_transdc_His_kin_sub3_dim/P"/>
</dbReference>
<dbReference type="Gene3D" id="1.20.5.1930">
    <property type="match status" value="1"/>
</dbReference>
<keyword evidence="6 13" id="KW-0418">Kinase</keyword>
<feature type="transmembrane region" description="Helical" evidence="9">
    <location>
        <begin position="20"/>
        <end position="41"/>
    </location>
</feature>
<reference evidence="13 14" key="1">
    <citation type="submission" date="2019-02" db="EMBL/GenBank/DDBJ databases">
        <title>Draft genome sequences of novel Actinobacteria.</title>
        <authorList>
            <person name="Sahin N."/>
            <person name="Ay H."/>
            <person name="Saygin H."/>
        </authorList>
    </citation>
    <scope>NUCLEOTIDE SEQUENCE [LARGE SCALE GENOMIC DNA]</scope>
    <source>
        <strain evidence="13 14">KC603</strain>
    </source>
</reference>
<evidence type="ECO:0000256" key="9">
    <source>
        <dbReference type="SAM" id="Phobius"/>
    </source>
</evidence>
<keyword evidence="3" id="KW-0597">Phosphoprotein</keyword>
<name>A0A4R4RA27_9ACTN</name>
<feature type="transmembrane region" description="Helical" evidence="9">
    <location>
        <begin position="113"/>
        <end position="138"/>
    </location>
</feature>
<feature type="domain" description="Signal transduction histidine kinase subgroup 3 dimerisation and phosphoacceptor" evidence="11">
    <location>
        <begin position="238"/>
        <end position="301"/>
    </location>
</feature>
<proteinExistence type="predicted"/>
<dbReference type="Pfam" id="PF13796">
    <property type="entry name" value="Sensor"/>
    <property type="match status" value="1"/>
</dbReference>
<dbReference type="Pfam" id="PF02518">
    <property type="entry name" value="HATPase_c"/>
    <property type="match status" value="1"/>
</dbReference>
<evidence type="ECO:0000259" key="11">
    <source>
        <dbReference type="Pfam" id="PF07730"/>
    </source>
</evidence>
<dbReference type="GO" id="GO:0016020">
    <property type="term" value="C:membrane"/>
    <property type="evidence" value="ECO:0007669"/>
    <property type="project" value="InterPro"/>
</dbReference>
<dbReference type="InterPro" id="IPR036890">
    <property type="entry name" value="HATPase_C_sf"/>
</dbReference>
<dbReference type="PANTHER" id="PTHR24421">
    <property type="entry name" value="NITRATE/NITRITE SENSOR PROTEIN NARX-RELATED"/>
    <property type="match status" value="1"/>
</dbReference>
<keyword evidence="4" id="KW-0808">Transferase</keyword>
<accession>A0A4R4RA27</accession>
<dbReference type="InterPro" id="IPR003594">
    <property type="entry name" value="HATPase_dom"/>
</dbReference>
<dbReference type="Pfam" id="PF07730">
    <property type="entry name" value="HisKA_3"/>
    <property type="match status" value="1"/>
</dbReference>
<evidence type="ECO:0000256" key="5">
    <source>
        <dbReference type="ARBA" id="ARBA00022741"/>
    </source>
</evidence>
<keyword evidence="8" id="KW-0902">Two-component regulatory system</keyword>
<evidence type="ECO:0000256" key="6">
    <source>
        <dbReference type="ARBA" id="ARBA00022777"/>
    </source>
</evidence>
<keyword evidence="14" id="KW-1185">Reference proteome</keyword>
<keyword evidence="7" id="KW-0067">ATP-binding</keyword>
<dbReference type="AlphaFoldDB" id="A0A4R4RA27"/>
<dbReference type="SUPFAM" id="SSF55874">
    <property type="entry name" value="ATPase domain of HSP90 chaperone/DNA topoisomerase II/histidine kinase"/>
    <property type="match status" value="1"/>
</dbReference>
<keyword evidence="9" id="KW-0812">Transmembrane</keyword>
<evidence type="ECO:0000256" key="7">
    <source>
        <dbReference type="ARBA" id="ARBA00022840"/>
    </source>
</evidence>
<feature type="domain" description="Histidine kinase/HSP90-like ATPase" evidence="10">
    <location>
        <begin position="341"/>
        <end position="427"/>
    </location>
</feature>
<comment type="caution">
    <text evidence="13">The sequence shown here is derived from an EMBL/GenBank/DDBJ whole genome shotgun (WGS) entry which is preliminary data.</text>
</comment>
<evidence type="ECO:0000259" key="10">
    <source>
        <dbReference type="Pfam" id="PF02518"/>
    </source>
</evidence>
<keyword evidence="9" id="KW-0472">Membrane</keyword>
<evidence type="ECO:0000313" key="13">
    <source>
        <dbReference type="EMBL" id="TDC45886.1"/>
    </source>
</evidence>
<organism evidence="13 14">
    <name type="scientific">Jiangella ureilytica</name>
    <dbReference type="NCBI Taxonomy" id="2530374"/>
    <lineage>
        <taxon>Bacteria</taxon>
        <taxon>Bacillati</taxon>
        <taxon>Actinomycetota</taxon>
        <taxon>Actinomycetes</taxon>
        <taxon>Jiangellales</taxon>
        <taxon>Jiangellaceae</taxon>
        <taxon>Jiangella</taxon>
    </lineage>
</organism>
<evidence type="ECO:0000256" key="3">
    <source>
        <dbReference type="ARBA" id="ARBA00022553"/>
    </source>
</evidence>
<feature type="domain" description="Putative sensor" evidence="12">
    <location>
        <begin position="22"/>
        <end position="208"/>
    </location>
</feature>
<dbReference type="RefSeq" id="WP_131988692.1">
    <property type="nucleotide sequence ID" value="NZ_SMKL01000117.1"/>
</dbReference>
<dbReference type="GO" id="GO:0000155">
    <property type="term" value="F:phosphorelay sensor kinase activity"/>
    <property type="evidence" value="ECO:0007669"/>
    <property type="project" value="InterPro"/>
</dbReference>
<dbReference type="OrthoDB" id="5242012at2"/>
<evidence type="ECO:0000256" key="8">
    <source>
        <dbReference type="ARBA" id="ARBA00023012"/>
    </source>
</evidence>
<dbReference type="EMBL" id="SMKL01000117">
    <property type="protein sequence ID" value="TDC45886.1"/>
    <property type="molecule type" value="Genomic_DNA"/>
</dbReference>
<feature type="transmembrane region" description="Helical" evidence="9">
    <location>
        <begin position="47"/>
        <end position="69"/>
    </location>
</feature>
<evidence type="ECO:0000256" key="4">
    <source>
        <dbReference type="ARBA" id="ARBA00022679"/>
    </source>
</evidence>
<protein>
    <recommendedName>
        <fullName evidence="2">histidine kinase</fullName>
        <ecNumber evidence="2">2.7.13.3</ecNumber>
    </recommendedName>
</protein>
<evidence type="ECO:0000259" key="12">
    <source>
        <dbReference type="Pfam" id="PF13796"/>
    </source>
</evidence>
<keyword evidence="9" id="KW-1133">Transmembrane helix</keyword>
<keyword evidence="5" id="KW-0547">Nucleotide-binding</keyword>
<gene>
    <name evidence="13" type="ORF">E1212_28120</name>
</gene>
<dbReference type="CDD" id="cd16917">
    <property type="entry name" value="HATPase_UhpB-NarQ-NarX-like"/>
    <property type="match status" value="1"/>
</dbReference>
<evidence type="ECO:0000256" key="2">
    <source>
        <dbReference type="ARBA" id="ARBA00012438"/>
    </source>
</evidence>
<evidence type="ECO:0000313" key="14">
    <source>
        <dbReference type="Proteomes" id="UP000295621"/>
    </source>
</evidence>
<dbReference type="GO" id="GO:0005524">
    <property type="term" value="F:ATP binding"/>
    <property type="evidence" value="ECO:0007669"/>
    <property type="project" value="UniProtKB-KW"/>
</dbReference>
<dbReference type="PANTHER" id="PTHR24421:SF10">
    <property type="entry name" value="NITRATE_NITRITE SENSOR PROTEIN NARQ"/>
    <property type="match status" value="1"/>
</dbReference>
<comment type="catalytic activity">
    <reaction evidence="1">
        <text>ATP + protein L-histidine = ADP + protein N-phospho-L-histidine.</text>
        <dbReference type="EC" id="2.7.13.3"/>
    </reaction>
</comment>
<dbReference type="InterPro" id="IPR050482">
    <property type="entry name" value="Sensor_HK_TwoCompSys"/>
</dbReference>